<gene>
    <name evidence="2" type="ORF">ELX58_03155</name>
</gene>
<name>A0A4P6ZKE7_9LACO</name>
<evidence type="ECO:0000313" key="2">
    <source>
        <dbReference type="EMBL" id="QBP18154.1"/>
    </source>
</evidence>
<keyword evidence="1" id="KW-0812">Transmembrane</keyword>
<evidence type="ECO:0000313" key="3">
    <source>
        <dbReference type="Proteomes" id="UP000294321"/>
    </source>
</evidence>
<feature type="transmembrane region" description="Helical" evidence="1">
    <location>
        <begin position="12"/>
        <end position="30"/>
    </location>
</feature>
<dbReference type="AlphaFoldDB" id="A0A4P6ZKE7"/>
<dbReference type="EMBL" id="CP034726">
    <property type="protein sequence ID" value="QBP18154.1"/>
    <property type="molecule type" value="Genomic_DNA"/>
</dbReference>
<reference evidence="3" key="1">
    <citation type="submission" date="2018-12" db="EMBL/GenBank/DDBJ databases">
        <title>A new species of lactobacillus.</title>
        <authorList>
            <person name="Jian Y."/>
            <person name="Xin L."/>
            <person name="Hong Z.J."/>
            <person name="Ming L.Z."/>
            <person name="Hong X.Z."/>
        </authorList>
    </citation>
    <scope>NUCLEOTIDE SEQUENCE [LARGE SCALE GENOMIC DNA]</scope>
    <source>
        <strain evidence="3">HSLZ-75</strain>
    </source>
</reference>
<keyword evidence="1" id="KW-1133">Transmembrane helix</keyword>
<sequence length="73" mass="8300">MTKTRFKFCKAIYHIINLMIALAVYYLGSLTLNTDLDTSTDIVKLITFIGIAVMLVLLEGLLSYRLHHIEPKS</sequence>
<dbReference type="Proteomes" id="UP000294321">
    <property type="component" value="Chromosome"/>
</dbReference>
<accession>A0A4P6ZKE7</accession>
<organism evidence="2 3">
    <name type="scientific">Acetilactobacillus jinshanensis</name>
    <dbReference type="NCBI Taxonomy" id="1720083"/>
    <lineage>
        <taxon>Bacteria</taxon>
        <taxon>Bacillati</taxon>
        <taxon>Bacillota</taxon>
        <taxon>Bacilli</taxon>
        <taxon>Lactobacillales</taxon>
        <taxon>Lactobacillaceae</taxon>
        <taxon>Acetilactobacillus</taxon>
    </lineage>
</organism>
<evidence type="ECO:0000256" key="1">
    <source>
        <dbReference type="SAM" id="Phobius"/>
    </source>
</evidence>
<protein>
    <submittedName>
        <fullName evidence="2">Uncharacterized protein</fullName>
    </submittedName>
</protein>
<dbReference type="RefSeq" id="WP_133441711.1">
    <property type="nucleotide sequence ID" value="NZ_CP034726.1"/>
</dbReference>
<proteinExistence type="predicted"/>
<keyword evidence="1" id="KW-0472">Membrane</keyword>
<dbReference type="KEGG" id="lji:ELX58_03155"/>
<feature type="transmembrane region" description="Helical" evidence="1">
    <location>
        <begin position="42"/>
        <end position="64"/>
    </location>
</feature>
<keyword evidence="3" id="KW-1185">Reference proteome</keyword>